<feature type="transmembrane region" description="Helical" evidence="6">
    <location>
        <begin position="427"/>
        <end position="444"/>
    </location>
</feature>
<feature type="transmembrane region" description="Helical" evidence="6">
    <location>
        <begin position="186"/>
        <end position="202"/>
    </location>
</feature>
<dbReference type="AlphaFoldDB" id="A0A9Q4KMU4"/>
<evidence type="ECO:0000256" key="1">
    <source>
        <dbReference type="ARBA" id="ARBA00004651"/>
    </source>
</evidence>
<reference evidence="7" key="1">
    <citation type="submission" date="2022-01" db="EMBL/GenBank/DDBJ databases">
        <title>Draft genome of Methanogenium marinum DSM 15558.</title>
        <authorList>
            <person name="Chen S.-C."/>
            <person name="You Y.-T."/>
        </authorList>
    </citation>
    <scope>NUCLEOTIDE SEQUENCE</scope>
    <source>
        <strain evidence="7">DSM 15558</strain>
    </source>
</reference>
<keyword evidence="4 6" id="KW-1133">Transmembrane helix</keyword>
<comment type="caution">
    <text evidence="7">The sequence shown here is derived from an EMBL/GenBank/DDBJ whole genome shotgun (WGS) entry which is preliminary data.</text>
</comment>
<evidence type="ECO:0000313" key="8">
    <source>
        <dbReference type="Proteomes" id="UP001143747"/>
    </source>
</evidence>
<gene>
    <name evidence="7" type="ORF">L0665_01715</name>
</gene>
<feature type="transmembrane region" description="Helical" evidence="6">
    <location>
        <begin position="450"/>
        <end position="470"/>
    </location>
</feature>
<feature type="transmembrane region" description="Helical" evidence="6">
    <location>
        <begin position="301"/>
        <end position="321"/>
    </location>
</feature>
<dbReference type="CDD" id="cd13128">
    <property type="entry name" value="MATE_Wzx_like"/>
    <property type="match status" value="1"/>
</dbReference>
<evidence type="ECO:0000256" key="2">
    <source>
        <dbReference type="ARBA" id="ARBA00022475"/>
    </source>
</evidence>
<keyword evidence="3 6" id="KW-0812">Transmembrane</keyword>
<dbReference type="InterPro" id="IPR050833">
    <property type="entry name" value="Poly_Biosynth_Transport"/>
</dbReference>
<feature type="transmembrane region" description="Helical" evidence="6">
    <location>
        <begin position="333"/>
        <end position="352"/>
    </location>
</feature>
<dbReference type="PANTHER" id="PTHR30250:SF11">
    <property type="entry name" value="O-ANTIGEN TRANSPORTER-RELATED"/>
    <property type="match status" value="1"/>
</dbReference>
<name>A0A9Q4KMU4_9EURY</name>
<feature type="transmembrane region" description="Helical" evidence="6">
    <location>
        <begin position="124"/>
        <end position="145"/>
    </location>
</feature>
<dbReference type="Proteomes" id="UP001143747">
    <property type="component" value="Unassembled WGS sequence"/>
</dbReference>
<dbReference type="RefSeq" id="WP_274923996.1">
    <property type="nucleotide sequence ID" value="NZ_JAKELO010000002.1"/>
</dbReference>
<keyword evidence="5 6" id="KW-0472">Membrane</keyword>
<evidence type="ECO:0000256" key="4">
    <source>
        <dbReference type="ARBA" id="ARBA00022989"/>
    </source>
</evidence>
<keyword evidence="2" id="KW-1003">Cell membrane</keyword>
<feature type="transmembrane region" description="Helical" evidence="6">
    <location>
        <begin position="43"/>
        <end position="64"/>
    </location>
</feature>
<feature type="transmembrane region" description="Helical" evidence="6">
    <location>
        <begin position="223"/>
        <end position="243"/>
    </location>
</feature>
<evidence type="ECO:0000313" key="7">
    <source>
        <dbReference type="EMBL" id="MDE4907338.1"/>
    </source>
</evidence>
<evidence type="ECO:0000256" key="5">
    <source>
        <dbReference type="ARBA" id="ARBA00023136"/>
    </source>
</evidence>
<organism evidence="7 8">
    <name type="scientific">Methanogenium marinum</name>
    <dbReference type="NCBI Taxonomy" id="348610"/>
    <lineage>
        <taxon>Archaea</taxon>
        <taxon>Methanobacteriati</taxon>
        <taxon>Methanobacteriota</taxon>
        <taxon>Stenosarchaea group</taxon>
        <taxon>Methanomicrobia</taxon>
        <taxon>Methanomicrobiales</taxon>
        <taxon>Methanomicrobiaceae</taxon>
        <taxon>Methanogenium</taxon>
    </lineage>
</organism>
<dbReference type="GO" id="GO:0005886">
    <property type="term" value="C:plasma membrane"/>
    <property type="evidence" value="ECO:0007669"/>
    <property type="project" value="UniProtKB-SubCell"/>
</dbReference>
<feature type="transmembrane region" description="Helical" evidence="6">
    <location>
        <begin position="390"/>
        <end position="415"/>
    </location>
</feature>
<dbReference type="Pfam" id="PF01943">
    <property type="entry name" value="Polysacc_synt"/>
    <property type="match status" value="1"/>
</dbReference>
<dbReference type="EMBL" id="JAKELO010000002">
    <property type="protein sequence ID" value="MDE4907338.1"/>
    <property type="molecule type" value="Genomic_DNA"/>
</dbReference>
<feature type="transmembrane region" description="Helical" evidence="6">
    <location>
        <begin position="263"/>
        <end position="281"/>
    </location>
</feature>
<accession>A0A9Q4KMU4</accession>
<sequence>MIIDDLKRLAKNSLGFSIGTLLSQAIGFFLLPIYTRYLTPADYGILSMAGVVTSILMIFLLFGQRGAIGRFYYDYHHDPDQLKDYLSTICLAVGLISLTACIIISLLGESIFSTIIPDVPFNPYLILAIWTALLGIPLNFAFILLQVRERSFTYSAINVAQVLVVTVLIIFFVVVLEEGALGSLKGQFFCSIIFLFVALFYLKKDIAITFDLNKFKESFRFGIPLIPHMLAGWITTLTDRLFLNLYCDLSIVGLYSLGYKFGSIMNIITTSINFAWAPFFMSKATTEGEKAKPSFSKITTYYMALIIFVGLGMVFFSKDVIHIMTVPAYYDSYQVVPFIVLAFILNGMYYMVVNQIFLLKKTKLLATITFSGAIFNVILNILLIPRYGMIGAAVATAITFLFTFIGVFIASNRLFPIKYEYARIGKIIVIGIVVYGISLVLPEYDIPGDIILKSLLILLYPVGLFIIRVFTDEEIKQGKEYATKTLNRIIKKTDS</sequence>
<proteinExistence type="predicted"/>
<protein>
    <submittedName>
        <fullName evidence="7">Flippase</fullName>
    </submittedName>
</protein>
<evidence type="ECO:0000256" key="3">
    <source>
        <dbReference type="ARBA" id="ARBA00022692"/>
    </source>
</evidence>
<evidence type="ECO:0000256" key="6">
    <source>
        <dbReference type="SAM" id="Phobius"/>
    </source>
</evidence>
<feature type="transmembrane region" description="Helical" evidence="6">
    <location>
        <begin position="364"/>
        <end position="384"/>
    </location>
</feature>
<comment type="subcellular location">
    <subcellularLocation>
        <location evidence="1">Cell membrane</location>
        <topology evidence="1">Multi-pass membrane protein</topology>
    </subcellularLocation>
</comment>
<feature type="transmembrane region" description="Helical" evidence="6">
    <location>
        <begin position="12"/>
        <end position="31"/>
    </location>
</feature>
<dbReference type="InterPro" id="IPR002797">
    <property type="entry name" value="Polysacc_synth"/>
</dbReference>
<keyword evidence="8" id="KW-1185">Reference proteome</keyword>
<feature type="transmembrane region" description="Helical" evidence="6">
    <location>
        <begin position="85"/>
        <end position="112"/>
    </location>
</feature>
<dbReference type="PANTHER" id="PTHR30250">
    <property type="entry name" value="PST FAMILY PREDICTED COLANIC ACID TRANSPORTER"/>
    <property type="match status" value="1"/>
</dbReference>
<feature type="transmembrane region" description="Helical" evidence="6">
    <location>
        <begin position="152"/>
        <end position="174"/>
    </location>
</feature>